<dbReference type="InterPro" id="IPR014001">
    <property type="entry name" value="Helicase_ATP-bd"/>
</dbReference>
<evidence type="ECO:0000256" key="6">
    <source>
        <dbReference type="SAM" id="MobiDB-lite"/>
    </source>
</evidence>
<evidence type="ECO:0000313" key="10">
    <source>
        <dbReference type="Proteomes" id="UP001153069"/>
    </source>
</evidence>
<comment type="similarity">
    <text evidence="5">Belongs to the DEAD box helicase family.</text>
</comment>
<dbReference type="EC" id="3.6.4.13" evidence="5"/>
<evidence type="ECO:0000256" key="2">
    <source>
        <dbReference type="ARBA" id="ARBA00022801"/>
    </source>
</evidence>
<evidence type="ECO:0000256" key="3">
    <source>
        <dbReference type="ARBA" id="ARBA00022840"/>
    </source>
</evidence>
<evidence type="ECO:0000256" key="5">
    <source>
        <dbReference type="RuleBase" id="RU365068"/>
    </source>
</evidence>
<dbReference type="PROSITE" id="PS51194">
    <property type="entry name" value="HELICASE_CTER"/>
    <property type="match status" value="1"/>
</dbReference>
<feature type="region of interest" description="Disordered" evidence="6">
    <location>
        <begin position="515"/>
        <end position="547"/>
    </location>
</feature>
<dbReference type="InterPro" id="IPR027417">
    <property type="entry name" value="P-loop_NTPase"/>
</dbReference>
<dbReference type="AlphaFoldDB" id="A0A9N8ES14"/>
<dbReference type="PROSITE" id="PS51192">
    <property type="entry name" value="HELICASE_ATP_BIND_1"/>
    <property type="match status" value="1"/>
</dbReference>
<dbReference type="GO" id="GO:0016787">
    <property type="term" value="F:hydrolase activity"/>
    <property type="evidence" value="ECO:0007669"/>
    <property type="project" value="UniProtKB-KW"/>
</dbReference>
<dbReference type="InterPro" id="IPR001650">
    <property type="entry name" value="Helicase_C-like"/>
</dbReference>
<evidence type="ECO:0000259" key="7">
    <source>
        <dbReference type="PROSITE" id="PS51192"/>
    </source>
</evidence>
<feature type="domain" description="Helicase C-terminal" evidence="8">
    <location>
        <begin position="279"/>
        <end position="450"/>
    </location>
</feature>
<dbReference type="GO" id="GO:0003723">
    <property type="term" value="F:RNA binding"/>
    <property type="evidence" value="ECO:0007669"/>
    <property type="project" value="UniProtKB-UniRule"/>
</dbReference>
<dbReference type="InterPro" id="IPR011545">
    <property type="entry name" value="DEAD/DEAH_box_helicase_dom"/>
</dbReference>
<dbReference type="SMART" id="SM00490">
    <property type="entry name" value="HELICc"/>
    <property type="match status" value="1"/>
</dbReference>
<reference evidence="9" key="1">
    <citation type="submission" date="2020-06" db="EMBL/GenBank/DDBJ databases">
        <authorList>
            <consortium name="Plant Systems Biology data submission"/>
        </authorList>
    </citation>
    <scope>NUCLEOTIDE SEQUENCE</scope>
    <source>
        <strain evidence="9">D6</strain>
    </source>
</reference>
<protein>
    <recommendedName>
        <fullName evidence="5">ATP-dependent RNA helicase</fullName>
        <ecNumber evidence="5">3.6.4.13</ecNumber>
    </recommendedName>
</protein>
<evidence type="ECO:0000256" key="1">
    <source>
        <dbReference type="ARBA" id="ARBA00022741"/>
    </source>
</evidence>
<dbReference type="SMART" id="SM00487">
    <property type="entry name" value="DEXDc"/>
    <property type="match status" value="1"/>
</dbReference>
<keyword evidence="10" id="KW-1185">Reference proteome</keyword>
<dbReference type="CDD" id="cd18787">
    <property type="entry name" value="SF2_C_DEAD"/>
    <property type="match status" value="1"/>
</dbReference>
<organism evidence="9 10">
    <name type="scientific">Seminavis robusta</name>
    <dbReference type="NCBI Taxonomy" id="568900"/>
    <lineage>
        <taxon>Eukaryota</taxon>
        <taxon>Sar</taxon>
        <taxon>Stramenopiles</taxon>
        <taxon>Ochrophyta</taxon>
        <taxon>Bacillariophyta</taxon>
        <taxon>Bacillariophyceae</taxon>
        <taxon>Bacillariophycidae</taxon>
        <taxon>Naviculales</taxon>
        <taxon>Naviculaceae</taxon>
        <taxon>Seminavis</taxon>
    </lineage>
</organism>
<keyword evidence="1 5" id="KW-0547">Nucleotide-binding</keyword>
<evidence type="ECO:0000313" key="9">
    <source>
        <dbReference type="EMBL" id="CAB9524314.1"/>
    </source>
</evidence>
<accession>A0A9N8ES14</accession>
<feature type="domain" description="Helicase ATP-binding" evidence="7">
    <location>
        <begin position="62"/>
        <end position="249"/>
    </location>
</feature>
<comment type="domain">
    <text evidence="5">The Q motif is unique to and characteristic of the DEAD box family of RNA helicases and controls ATP binding and hydrolysis.</text>
</comment>
<dbReference type="Pfam" id="PF00270">
    <property type="entry name" value="DEAD"/>
    <property type="match status" value="1"/>
</dbReference>
<gene>
    <name evidence="9" type="ORF">SEMRO_1521_G279460.1</name>
</gene>
<dbReference type="PANTHER" id="PTHR24031">
    <property type="entry name" value="RNA HELICASE"/>
    <property type="match status" value="1"/>
</dbReference>
<dbReference type="SUPFAM" id="SSF52540">
    <property type="entry name" value="P-loop containing nucleoside triphosphate hydrolases"/>
    <property type="match status" value="2"/>
</dbReference>
<keyword evidence="2 5" id="KW-0378">Hydrolase</keyword>
<dbReference type="GO" id="GO:0005524">
    <property type="term" value="F:ATP binding"/>
    <property type="evidence" value="ECO:0007669"/>
    <property type="project" value="UniProtKB-UniRule"/>
</dbReference>
<dbReference type="Pfam" id="PF00271">
    <property type="entry name" value="Helicase_C"/>
    <property type="match status" value="1"/>
</dbReference>
<dbReference type="Proteomes" id="UP001153069">
    <property type="component" value="Unassembled WGS sequence"/>
</dbReference>
<keyword evidence="5 9" id="KW-0347">Helicase</keyword>
<proteinExistence type="inferred from homology"/>
<dbReference type="GO" id="GO:0003724">
    <property type="term" value="F:RNA helicase activity"/>
    <property type="evidence" value="ECO:0007669"/>
    <property type="project" value="UniProtKB-EC"/>
</dbReference>
<sequence length="547" mass="60905">MEIDETPAITTVMAEDNNNAGRSRHQFSDTSFVDAKISNPSKRALTEVLQYEYMTKVQEATLPVILEGHDVVAKAKTGSGKTTAFLLPIIEQLAAVTDCNNSNQFVAIVLSPTRELANQIGAEFQKLATFHPGMKKQSITMIGGTNIDKDKRILQSPQQKLRLLIATPGRLQDHLNQNTANIVQRLSQIKVLCLDEADRLLDMGFRPELERIMEFLPPPQQRQTLLFSATFPNVMKDITRGAMRQDYKLIDTLDENEADANVQVVQKALVTPLQHHMLAMEQVLLAHAQERTKFKIIVFFTTARIAGFMAELFRADPRYPQYNDKTLLEMHSRKSQSYRTNVAKKFTNESNVILFSSDVSARGVDYPDVSLVLQVGAPSEKAQYIHRLGRTARAGQSGIGILLLSDFERVFMKELEDLNVEQMPQTTKHEHATEERRHLQQLVQQDERLSNSAAAAYQAFLGYYNSNVRRLRLKNKHELVEIANEYSTVIGFPEGEPPALLAKTVGKMGLKDVPGINIDRGAGRGGGRGGGGRGGRGGGRGGRGGRR</sequence>
<keyword evidence="3 5" id="KW-0067">ATP-binding</keyword>
<name>A0A9N8ES14_9STRA</name>
<dbReference type="Gene3D" id="3.40.50.300">
    <property type="entry name" value="P-loop containing nucleotide triphosphate hydrolases"/>
    <property type="match status" value="2"/>
</dbReference>
<dbReference type="EMBL" id="CAICTM010001519">
    <property type="protein sequence ID" value="CAB9524314.1"/>
    <property type="molecule type" value="Genomic_DNA"/>
</dbReference>
<dbReference type="OrthoDB" id="193716at2759"/>
<comment type="caution">
    <text evidence="9">The sequence shown here is derived from an EMBL/GenBank/DDBJ whole genome shotgun (WGS) entry which is preliminary data.</text>
</comment>
<evidence type="ECO:0000256" key="4">
    <source>
        <dbReference type="ARBA" id="ARBA00022884"/>
    </source>
</evidence>
<comment type="catalytic activity">
    <reaction evidence="5">
        <text>ATP + H2O = ADP + phosphate + H(+)</text>
        <dbReference type="Rhea" id="RHEA:13065"/>
        <dbReference type="ChEBI" id="CHEBI:15377"/>
        <dbReference type="ChEBI" id="CHEBI:15378"/>
        <dbReference type="ChEBI" id="CHEBI:30616"/>
        <dbReference type="ChEBI" id="CHEBI:43474"/>
        <dbReference type="ChEBI" id="CHEBI:456216"/>
        <dbReference type="EC" id="3.6.4.13"/>
    </reaction>
</comment>
<comment type="function">
    <text evidence="5">RNA helicase.</text>
</comment>
<feature type="compositionally biased region" description="Gly residues" evidence="6">
    <location>
        <begin position="523"/>
        <end position="547"/>
    </location>
</feature>
<keyword evidence="4 5" id="KW-0694">RNA-binding</keyword>
<evidence type="ECO:0000259" key="8">
    <source>
        <dbReference type="PROSITE" id="PS51194"/>
    </source>
</evidence>